<evidence type="ECO:0000313" key="2">
    <source>
        <dbReference type="EMBL" id="RPE08838.1"/>
    </source>
</evidence>
<keyword evidence="1" id="KW-1133">Transmembrane helix</keyword>
<proteinExistence type="predicted"/>
<accession>A0A3N4PML6</accession>
<keyword evidence="1" id="KW-0472">Membrane</keyword>
<protein>
    <submittedName>
        <fullName evidence="2">Uncharacterized protein</fullName>
    </submittedName>
</protein>
<organism evidence="2 3">
    <name type="scientific">Chitinophaga lutea</name>
    <dbReference type="NCBI Taxonomy" id="2488634"/>
    <lineage>
        <taxon>Bacteria</taxon>
        <taxon>Pseudomonadati</taxon>
        <taxon>Bacteroidota</taxon>
        <taxon>Chitinophagia</taxon>
        <taxon>Chitinophagales</taxon>
        <taxon>Chitinophagaceae</taxon>
        <taxon>Chitinophaga</taxon>
    </lineage>
</organism>
<keyword evidence="3" id="KW-1185">Reference proteome</keyword>
<reference evidence="2 3" key="1">
    <citation type="submission" date="2018-11" db="EMBL/GenBank/DDBJ databases">
        <title>Chitinophaga lutea sp.nov., isolate from arsenic contaminated soil.</title>
        <authorList>
            <person name="Zong Y."/>
        </authorList>
    </citation>
    <scope>NUCLEOTIDE SEQUENCE [LARGE SCALE GENOMIC DNA]</scope>
    <source>
        <strain evidence="2 3">ZY74</strain>
    </source>
</reference>
<evidence type="ECO:0000313" key="3">
    <source>
        <dbReference type="Proteomes" id="UP000278351"/>
    </source>
</evidence>
<evidence type="ECO:0000256" key="1">
    <source>
        <dbReference type="SAM" id="Phobius"/>
    </source>
</evidence>
<dbReference type="AlphaFoldDB" id="A0A3N4PML6"/>
<gene>
    <name evidence="2" type="ORF">EGT74_17585</name>
</gene>
<dbReference type="EMBL" id="RPDH01000002">
    <property type="protein sequence ID" value="RPE08838.1"/>
    <property type="molecule type" value="Genomic_DNA"/>
</dbReference>
<name>A0A3N4PML6_9BACT</name>
<feature type="transmembrane region" description="Helical" evidence="1">
    <location>
        <begin position="42"/>
        <end position="66"/>
    </location>
</feature>
<keyword evidence="1" id="KW-0812">Transmembrane</keyword>
<comment type="caution">
    <text evidence="2">The sequence shown here is derived from an EMBL/GenBank/DDBJ whole genome shotgun (WGS) entry which is preliminary data.</text>
</comment>
<feature type="transmembrane region" description="Helical" evidence="1">
    <location>
        <begin position="15"/>
        <end position="36"/>
    </location>
</feature>
<dbReference type="Proteomes" id="UP000278351">
    <property type="component" value="Unassembled WGS sequence"/>
</dbReference>
<dbReference type="RefSeq" id="WP_123847835.1">
    <property type="nucleotide sequence ID" value="NZ_RPDH01000002.1"/>
</dbReference>
<sequence>MIPAIRNLPLLKRILWADFVLGGGTAIIGLLLYSLLEGFLGLPVNIIIFIAGITLVYALLALGLALQKPPLSRCSGY</sequence>